<sequence>MPLKEKRLSKRERKLEKKRKALEKKRNISVNYLGREIKYGIITRKKHEFSWREFLSKIKSESLKDDLDHTWHTFEWALDVKDCTISALMDELNEANDQYLCTLRKHNSCIDLLIHQMMDGLDSLYKNYLKSLTDLKTYYNTHNCENGQKFNDEQETLKTLLYKMQCLHNETIRENQTQHFCHVEIMALSVNELEKLEATLDKKLRNSWTKSKELMNEYFRKHNKLLRSTEKERIAFDSSNIDNKRNVKKMVYLLDLVKKLQAKLVFLNDTDGEKLRHLEDTHEEFSNILFILKDKIFRDTQMDNAQRKSLVLNAHITLDHLKKITKKGEIILKYMSVNRRYETSAEKVFPYPVNKEFMKMKHLKRDQGTRSLEEKLLLFHQRIANVDASRVALMDEKKMLQLEKFRLQTEFEKYCCYGCIHGKKYKRRQNELTNSNRKKGIADFLENMEDTSCGYKLE</sequence>
<comment type="similarity">
    <text evidence="9">Belongs to the DRC2 family.</text>
</comment>
<evidence type="ECO:0000256" key="12">
    <source>
        <dbReference type="ARBA" id="ARBA00045865"/>
    </source>
</evidence>
<comment type="subcellular location">
    <subcellularLocation>
        <location evidence="1">Cytoplasm</location>
        <location evidence="1">Cytoskeleton</location>
        <location evidence="1">Flagellum axoneme</location>
    </subcellularLocation>
    <subcellularLocation>
        <location evidence="8">Cytoplasm</location>
        <location evidence="8">Cytoskeleton</location>
        <location evidence="8">Flagellum basal body</location>
    </subcellularLocation>
</comment>
<dbReference type="Pfam" id="PF14772">
    <property type="entry name" value="NYD-SP28"/>
    <property type="match status" value="1"/>
</dbReference>
<dbReference type="PANTHER" id="PTHR21625">
    <property type="entry name" value="NYD-SP28 PROTEIN"/>
    <property type="match status" value="1"/>
</dbReference>
<keyword evidence="5" id="KW-0969">Cilium</keyword>
<keyword evidence="2" id="KW-0963">Cytoplasm</keyword>
<gene>
    <name evidence="14" type="ORF">HHI36_009364</name>
</gene>
<reference evidence="14 15" key="1">
    <citation type="journal article" date="2021" name="BMC Biol.">
        <title>Horizontally acquired antibacterial genes associated with adaptive radiation of ladybird beetles.</title>
        <authorList>
            <person name="Li H.S."/>
            <person name="Tang X.F."/>
            <person name="Huang Y.H."/>
            <person name="Xu Z.Y."/>
            <person name="Chen M.L."/>
            <person name="Du X.Y."/>
            <person name="Qiu B.Y."/>
            <person name="Chen P.T."/>
            <person name="Zhang W."/>
            <person name="Slipinski A."/>
            <person name="Escalona H.E."/>
            <person name="Waterhouse R.M."/>
            <person name="Zwick A."/>
            <person name="Pang H."/>
        </authorList>
    </citation>
    <scope>NUCLEOTIDE SEQUENCE [LARGE SCALE GENOMIC DNA]</scope>
    <source>
        <strain evidence="14">SYSU2018</strain>
    </source>
</reference>
<dbReference type="InterPro" id="IPR039505">
    <property type="entry name" value="DRC1/2_N"/>
</dbReference>
<evidence type="ECO:0000256" key="10">
    <source>
        <dbReference type="ARBA" id="ARBA00040899"/>
    </source>
</evidence>
<dbReference type="EMBL" id="JABFTP020000021">
    <property type="protein sequence ID" value="KAL3270313.1"/>
    <property type="molecule type" value="Genomic_DNA"/>
</dbReference>
<evidence type="ECO:0000256" key="11">
    <source>
        <dbReference type="ARBA" id="ARBA00041517"/>
    </source>
</evidence>
<dbReference type="PANTHER" id="PTHR21625:SF0">
    <property type="entry name" value="DYNEIN REGULATORY COMPLEX SUBUNIT 2"/>
    <property type="match status" value="1"/>
</dbReference>
<evidence type="ECO:0000256" key="1">
    <source>
        <dbReference type="ARBA" id="ARBA00004611"/>
    </source>
</evidence>
<feature type="domain" description="Dynein regulatory complex protein 1/2 N-terminal" evidence="13">
    <location>
        <begin position="10"/>
        <end position="110"/>
    </location>
</feature>
<proteinExistence type="inferred from homology"/>
<organism evidence="14 15">
    <name type="scientific">Cryptolaemus montrouzieri</name>
    <dbReference type="NCBI Taxonomy" id="559131"/>
    <lineage>
        <taxon>Eukaryota</taxon>
        <taxon>Metazoa</taxon>
        <taxon>Ecdysozoa</taxon>
        <taxon>Arthropoda</taxon>
        <taxon>Hexapoda</taxon>
        <taxon>Insecta</taxon>
        <taxon>Pterygota</taxon>
        <taxon>Neoptera</taxon>
        <taxon>Endopterygota</taxon>
        <taxon>Coleoptera</taxon>
        <taxon>Polyphaga</taxon>
        <taxon>Cucujiformia</taxon>
        <taxon>Coccinelloidea</taxon>
        <taxon>Coccinellidae</taxon>
        <taxon>Scymninae</taxon>
        <taxon>Scymnini</taxon>
        <taxon>Cryptolaemus</taxon>
    </lineage>
</organism>
<keyword evidence="4" id="KW-0175">Coiled coil</keyword>
<protein>
    <recommendedName>
        <fullName evidence="10">Dynein regulatory complex subunit 2</fullName>
    </recommendedName>
    <alternativeName>
        <fullName evidence="11">Coiled-coil domain-containing protein 65</fullName>
    </alternativeName>
</protein>
<evidence type="ECO:0000256" key="5">
    <source>
        <dbReference type="ARBA" id="ARBA00023069"/>
    </source>
</evidence>
<keyword evidence="15" id="KW-1185">Reference proteome</keyword>
<name>A0ABD2MV41_9CUCU</name>
<evidence type="ECO:0000313" key="14">
    <source>
        <dbReference type="EMBL" id="KAL3270313.1"/>
    </source>
</evidence>
<evidence type="ECO:0000256" key="8">
    <source>
        <dbReference type="ARBA" id="ARBA00037841"/>
    </source>
</evidence>
<evidence type="ECO:0000259" key="13">
    <source>
        <dbReference type="Pfam" id="PF14772"/>
    </source>
</evidence>
<accession>A0ABD2MV41</accession>
<comment type="function">
    <text evidence="12">Component of the nexin-dynein regulatory complex (N-DRC), a key regulator of ciliary/flagellar motility which maintains the alignment and integrity of the distal axoneme and regulates microtubule sliding in motile axonemes. Plays a critical role in the assembly of N-DRC and also stabilizes the assembly of multiple inner dynein arms and radial spokes. Coassembles with DRC1 to form a central scaffold needed for assembly of the N-DRC and its attachment to the outer doublet microtubules.</text>
</comment>
<keyword evidence="7" id="KW-0966">Cell projection</keyword>
<dbReference type="Proteomes" id="UP001516400">
    <property type="component" value="Unassembled WGS sequence"/>
</dbReference>
<keyword evidence="3" id="KW-0282">Flagellum</keyword>
<evidence type="ECO:0000256" key="4">
    <source>
        <dbReference type="ARBA" id="ARBA00023054"/>
    </source>
</evidence>
<dbReference type="AlphaFoldDB" id="A0ABD2MV41"/>
<evidence type="ECO:0000256" key="6">
    <source>
        <dbReference type="ARBA" id="ARBA00023212"/>
    </source>
</evidence>
<comment type="caution">
    <text evidence="14">The sequence shown here is derived from an EMBL/GenBank/DDBJ whole genome shotgun (WGS) entry which is preliminary data.</text>
</comment>
<evidence type="ECO:0000256" key="9">
    <source>
        <dbReference type="ARBA" id="ARBA00038424"/>
    </source>
</evidence>
<evidence type="ECO:0000313" key="15">
    <source>
        <dbReference type="Proteomes" id="UP001516400"/>
    </source>
</evidence>
<evidence type="ECO:0000256" key="2">
    <source>
        <dbReference type="ARBA" id="ARBA00022490"/>
    </source>
</evidence>
<keyword evidence="6" id="KW-0206">Cytoskeleton</keyword>
<evidence type="ECO:0000256" key="3">
    <source>
        <dbReference type="ARBA" id="ARBA00022846"/>
    </source>
</evidence>
<evidence type="ECO:0000256" key="7">
    <source>
        <dbReference type="ARBA" id="ARBA00023273"/>
    </source>
</evidence>
<dbReference type="InterPro" id="IPR039750">
    <property type="entry name" value="DRC1/DRC2"/>
</dbReference>